<protein>
    <recommendedName>
        <fullName evidence="2">DUF1771 domain-containing protein</fullName>
    </recommendedName>
</protein>
<dbReference type="Pfam" id="PF24767">
    <property type="entry name" value="UBA_At5g58720"/>
    <property type="match status" value="1"/>
</dbReference>
<dbReference type="Proteomes" id="UP000250235">
    <property type="component" value="Unassembled WGS sequence"/>
</dbReference>
<dbReference type="InterPro" id="IPR056254">
    <property type="entry name" value="At5g58720/SDE5-like_UBA-like"/>
</dbReference>
<evidence type="ECO:0000259" key="2">
    <source>
        <dbReference type="SMART" id="SM01162"/>
    </source>
</evidence>
<feature type="compositionally biased region" description="Low complexity" evidence="1">
    <location>
        <begin position="71"/>
        <end position="85"/>
    </location>
</feature>
<dbReference type="SMART" id="SM01162">
    <property type="entry name" value="DUF1771"/>
    <property type="match status" value="1"/>
</dbReference>
<evidence type="ECO:0000256" key="1">
    <source>
        <dbReference type="SAM" id="MobiDB-lite"/>
    </source>
</evidence>
<dbReference type="EMBL" id="KV013947">
    <property type="protein sequence ID" value="KZV23220.1"/>
    <property type="molecule type" value="Genomic_DNA"/>
</dbReference>
<dbReference type="PANTHER" id="PTHR47872:SF1">
    <property type="entry name" value="NUCLEAR RNA EXPORT FACTOR SDE5-RELATED"/>
    <property type="match status" value="1"/>
</dbReference>
<feature type="domain" description="DUF1771" evidence="2">
    <location>
        <begin position="321"/>
        <end position="385"/>
    </location>
</feature>
<feature type="region of interest" description="Disordered" evidence="1">
    <location>
        <begin position="62"/>
        <end position="92"/>
    </location>
</feature>
<dbReference type="InterPro" id="IPR013899">
    <property type="entry name" value="DUF1771"/>
</dbReference>
<dbReference type="Pfam" id="PF08590">
    <property type="entry name" value="DUF1771"/>
    <property type="match status" value="1"/>
</dbReference>
<name>A0A2Z7AQT1_9LAMI</name>
<keyword evidence="4" id="KW-1185">Reference proteome</keyword>
<feature type="region of interest" description="Disordered" evidence="1">
    <location>
        <begin position="235"/>
        <end position="261"/>
    </location>
</feature>
<evidence type="ECO:0000313" key="4">
    <source>
        <dbReference type="Proteomes" id="UP000250235"/>
    </source>
</evidence>
<accession>A0A2Z7AQT1</accession>
<reference evidence="3 4" key="1">
    <citation type="journal article" date="2015" name="Proc. Natl. Acad. Sci. U.S.A.">
        <title>The resurrection genome of Boea hygrometrica: A blueprint for survival of dehydration.</title>
        <authorList>
            <person name="Xiao L."/>
            <person name="Yang G."/>
            <person name="Zhang L."/>
            <person name="Yang X."/>
            <person name="Zhao S."/>
            <person name="Ji Z."/>
            <person name="Zhou Q."/>
            <person name="Hu M."/>
            <person name="Wang Y."/>
            <person name="Chen M."/>
            <person name="Xu Y."/>
            <person name="Jin H."/>
            <person name="Xiao X."/>
            <person name="Hu G."/>
            <person name="Bao F."/>
            <person name="Hu Y."/>
            <person name="Wan P."/>
            <person name="Li L."/>
            <person name="Deng X."/>
            <person name="Kuang T."/>
            <person name="Xiang C."/>
            <person name="Zhu J.K."/>
            <person name="Oliver M.J."/>
            <person name="He Y."/>
        </authorList>
    </citation>
    <scope>NUCLEOTIDE SEQUENCE [LARGE SCALE GENOMIC DNA]</scope>
    <source>
        <strain evidence="4">cv. XS01</strain>
    </source>
</reference>
<dbReference type="AlphaFoldDB" id="A0A2Z7AQT1"/>
<sequence length="479" mass="53696">MKLEVPSSSSLYTDDDQNNLNYLLEAFGSVVSLEDIASAYCQAGRDLEIASDILCIKQDSTVGSSNSKTWESTGSSTSVSSECSSDNPSENAVVGRLKPKRCSASMGTVSSVIGREYITPKPQPNESRENHKPIKLNSDDYPVSEIWKENELLETTSRGESMNDDVEDFLFKMLGKGFQLDMNVIHDVVGQCGYNLQTSVDKLLNLSASTLEKSDDVVGMASGNNMEINMLESMQSNGKSSVNSYSVSSRDKFTLPHGGKKNNDLQREVLESLVKVPSKFEEKPESSRPVRLQTRRSPYGQVVTKPLEETLEANEEGNDNDYEELRKAVMEYWMTMKEYYKAAVDAFTNGDYEKAQKFLEMGHFFMKKAREADEKSAQKMIENSDEGEEVLLNMQYLDPKDAIKHLRLQLTSWSGLPSFSCLKVVVGTNGEDTKEGRRKRLIIKLLEKEGISWTEEGNGWIISIRIDQIDPKKLSFANK</sequence>
<dbReference type="PANTHER" id="PTHR47872">
    <property type="entry name" value="NUCLEAR RNA EXPORT FACTOR SDE5-RELATED"/>
    <property type="match status" value="1"/>
</dbReference>
<gene>
    <name evidence="3" type="ORF">F511_05059</name>
</gene>
<evidence type="ECO:0000313" key="3">
    <source>
        <dbReference type="EMBL" id="KZV23220.1"/>
    </source>
</evidence>
<feature type="compositionally biased region" description="Low complexity" evidence="1">
    <location>
        <begin position="236"/>
        <end position="248"/>
    </location>
</feature>
<organism evidence="3 4">
    <name type="scientific">Dorcoceras hygrometricum</name>
    <dbReference type="NCBI Taxonomy" id="472368"/>
    <lineage>
        <taxon>Eukaryota</taxon>
        <taxon>Viridiplantae</taxon>
        <taxon>Streptophyta</taxon>
        <taxon>Embryophyta</taxon>
        <taxon>Tracheophyta</taxon>
        <taxon>Spermatophyta</taxon>
        <taxon>Magnoliopsida</taxon>
        <taxon>eudicotyledons</taxon>
        <taxon>Gunneridae</taxon>
        <taxon>Pentapetalae</taxon>
        <taxon>asterids</taxon>
        <taxon>lamiids</taxon>
        <taxon>Lamiales</taxon>
        <taxon>Gesneriaceae</taxon>
        <taxon>Didymocarpoideae</taxon>
        <taxon>Trichosporeae</taxon>
        <taxon>Loxocarpinae</taxon>
        <taxon>Dorcoceras</taxon>
    </lineage>
</organism>
<dbReference type="OrthoDB" id="1928104at2759"/>
<proteinExistence type="predicted"/>